<organism evidence="2 3">
    <name type="scientific">Plakobranchus ocellatus</name>
    <dbReference type="NCBI Taxonomy" id="259542"/>
    <lineage>
        <taxon>Eukaryota</taxon>
        <taxon>Metazoa</taxon>
        <taxon>Spiralia</taxon>
        <taxon>Lophotrochozoa</taxon>
        <taxon>Mollusca</taxon>
        <taxon>Gastropoda</taxon>
        <taxon>Heterobranchia</taxon>
        <taxon>Euthyneura</taxon>
        <taxon>Panpulmonata</taxon>
        <taxon>Sacoglossa</taxon>
        <taxon>Placobranchoidea</taxon>
        <taxon>Plakobranchidae</taxon>
        <taxon>Plakobranchus</taxon>
    </lineage>
</organism>
<feature type="region of interest" description="Disordered" evidence="1">
    <location>
        <begin position="83"/>
        <end position="149"/>
    </location>
</feature>
<dbReference type="Proteomes" id="UP000735302">
    <property type="component" value="Unassembled WGS sequence"/>
</dbReference>
<dbReference type="EMBL" id="BLXT01004061">
    <property type="protein sequence ID" value="GFO09180.1"/>
    <property type="molecule type" value="Genomic_DNA"/>
</dbReference>
<sequence>MHWLISIYALLLETNQDEPSSDVLDLDEHVQQAFQVINETNQDVPSPDSHQIPQNGECQSFTESMFQAGPSSDVLDLDEHVQQAINDTAHSPLPDDQISSQELNSTGVSTSPSDNGDIASDTSTVDFNVESTEPDEHGRTRNKRPAPET</sequence>
<gene>
    <name evidence="2" type="ORF">PoB_003568500</name>
</gene>
<evidence type="ECO:0000313" key="3">
    <source>
        <dbReference type="Proteomes" id="UP000735302"/>
    </source>
</evidence>
<feature type="compositionally biased region" description="Polar residues" evidence="1">
    <location>
        <begin position="97"/>
        <end position="131"/>
    </location>
</feature>
<accession>A0AAV4AQM7</accession>
<name>A0AAV4AQM7_9GAST</name>
<evidence type="ECO:0000313" key="2">
    <source>
        <dbReference type="EMBL" id="GFO09180.1"/>
    </source>
</evidence>
<protein>
    <submittedName>
        <fullName evidence="2">Uncharacterized protein</fullName>
    </submittedName>
</protein>
<proteinExistence type="predicted"/>
<dbReference type="AlphaFoldDB" id="A0AAV4AQM7"/>
<evidence type="ECO:0000256" key="1">
    <source>
        <dbReference type="SAM" id="MobiDB-lite"/>
    </source>
</evidence>
<feature type="compositionally biased region" description="Basic and acidic residues" evidence="1">
    <location>
        <begin position="134"/>
        <end position="149"/>
    </location>
</feature>
<reference evidence="2 3" key="1">
    <citation type="journal article" date="2021" name="Elife">
        <title>Chloroplast acquisition without the gene transfer in kleptoplastic sea slugs, Plakobranchus ocellatus.</title>
        <authorList>
            <person name="Maeda T."/>
            <person name="Takahashi S."/>
            <person name="Yoshida T."/>
            <person name="Shimamura S."/>
            <person name="Takaki Y."/>
            <person name="Nagai Y."/>
            <person name="Toyoda A."/>
            <person name="Suzuki Y."/>
            <person name="Arimoto A."/>
            <person name="Ishii H."/>
            <person name="Satoh N."/>
            <person name="Nishiyama T."/>
            <person name="Hasebe M."/>
            <person name="Maruyama T."/>
            <person name="Minagawa J."/>
            <person name="Obokata J."/>
            <person name="Shigenobu S."/>
        </authorList>
    </citation>
    <scope>NUCLEOTIDE SEQUENCE [LARGE SCALE GENOMIC DNA]</scope>
</reference>
<keyword evidence="3" id="KW-1185">Reference proteome</keyword>
<comment type="caution">
    <text evidence="2">The sequence shown here is derived from an EMBL/GenBank/DDBJ whole genome shotgun (WGS) entry which is preliminary data.</text>
</comment>